<evidence type="ECO:0000313" key="4">
    <source>
        <dbReference type="EMBL" id="MDW5593547.1"/>
    </source>
</evidence>
<dbReference type="PROSITE" id="PS50883">
    <property type="entry name" value="EAL"/>
    <property type="match status" value="1"/>
</dbReference>
<dbReference type="InterPro" id="IPR029787">
    <property type="entry name" value="Nucleotide_cyclase"/>
</dbReference>
<dbReference type="NCBIfam" id="TIGR00254">
    <property type="entry name" value="GGDEF"/>
    <property type="match status" value="1"/>
</dbReference>
<dbReference type="SUPFAM" id="SSF55781">
    <property type="entry name" value="GAF domain-like"/>
    <property type="match status" value="1"/>
</dbReference>
<dbReference type="SMART" id="SM00065">
    <property type="entry name" value="GAF"/>
    <property type="match status" value="1"/>
</dbReference>
<sequence>MGEAVRSRAGGKGRRRLSTNQESSQLLDLGRAHHMLAAHYDVHELMLREAPLEQVLTELVRGIERQTDGMIGSLLLFDAETRTLRHGAAPSLPQAYVDALDGTVVGPEVGSCGSAAHHAREVIVVDVERDPRWEEWRELARGNDLGACWSAPILDASGAVLGTFALYYTAPRMPSKGELRLIRQASRLAAIAIERYRAHAELKRLATRDTLTGLPNRALLIDRLTQALARSRRTGSEAAVVFCDLDHFKLVNDSLGHEVGDWVLREVADRLAGAVRPGDTVARFGGDEFVVVADGITADGARRLAGRLHGALEHPLQHPDSGEHLISASLGIALAGADLDAQEAVRRADSALYEAKRDGVATRLYSAELHRRATEQLALHTALRGALARDELRLVYQPIVRAGSGAVVGFEALMRWEHPQLGCVSPGRFIPAAEETGLMIELGDWALATAAAQARCWSAEQTPVTVSVNLSARQLLDPELVARVRRILADSGLEPALLAVEVTETALLEHDVRAARSLGALAALGVHVALDDFGTGWSSFARLRRLPIETIKIDREFVAGLGTDPDARAIVTAMIGLARGLDLFVTAEGVETEDQLELLRELGATHLQGYHLGRPAPAADATALLAARGAGPPG</sequence>
<reference evidence="4 5" key="2">
    <citation type="submission" date="2023-10" db="EMBL/GenBank/DDBJ databases">
        <authorList>
            <person name="Han X.F."/>
        </authorList>
    </citation>
    <scope>NUCLEOTIDE SEQUENCE [LARGE SCALE GENOMIC DNA]</scope>
    <source>
        <strain evidence="4 5">KCTC 39840</strain>
    </source>
</reference>
<gene>
    <name evidence="4" type="ORF">R7226_04320</name>
</gene>
<dbReference type="EMBL" id="JAWSTH010000006">
    <property type="protein sequence ID" value="MDW5593547.1"/>
    <property type="molecule type" value="Genomic_DNA"/>
</dbReference>
<evidence type="ECO:0000313" key="5">
    <source>
        <dbReference type="Proteomes" id="UP001284601"/>
    </source>
</evidence>
<keyword evidence="5" id="KW-1185">Reference proteome</keyword>
<organism evidence="4 5">
    <name type="scientific">Conexibacter stalactiti</name>
    <dbReference type="NCBI Taxonomy" id="1940611"/>
    <lineage>
        <taxon>Bacteria</taxon>
        <taxon>Bacillati</taxon>
        <taxon>Actinomycetota</taxon>
        <taxon>Thermoleophilia</taxon>
        <taxon>Solirubrobacterales</taxon>
        <taxon>Conexibacteraceae</taxon>
        <taxon>Conexibacter</taxon>
    </lineage>
</organism>
<dbReference type="PANTHER" id="PTHR44757">
    <property type="entry name" value="DIGUANYLATE CYCLASE DGCP"/>
    <property type="match status" value="1"/>
</dbReference>
<dbReference type="InterPro" id="IPR012226">
    <property type="entry name" value="Diguanyl_cyclase/Pdiesterase"/>
</dbReference>
<dbReference type="PROSITE" id="PS50887">
    <property type="entry name" value="GGDEF"/>
    <property type="match status" value="1"/>
</dbReference>
<dbReference type="SMART" id="SM00267">
    <property type="entry name" value="GGDEF"/>
    <property type="match status" value="1"/>
</dbReference>
<name>A0ABU4HJV9_9ACTN</name>
<dbReference type="CDD" id="cd01949">
    <property type="entry name" value="GGDEF"/>
    <property type="match status" value="1"/>
</dbReference>
<dbReference type="Pfam" id="PF00990">
    <property type="entry name" value="GGDEF"/>
    <property type="match status" value="1"/>
</dbReference>
<dbReference type="Gene3D" id="3.30.450.40">
    <property type="match status" value="1"/>
</dbReference>
<proteinExistence type="predicted"/>
<evidence type="ECO:0000256" key="1">
    <source>
        <dbReference type="SAM" id="MobiDB-lite"/>
    </source>
</evidence>
<dbReference type="Gene3D" id="3.20.20.450">
    <property type="entry name" value="EAL domain"/>
    <property type="match status" value="1"/>
</dbReference>
<dbReference type="SMART" id="SM00052">
    <property type="entry name" value="EAL"/>
    <property type="match status" value="1"/>
</dbReference>
<protein>
    <submittedName>
        <fullName evidence="4">EAL domain-containing protein</fullName>
    </submittedName>
</protein>
<dbReference type="SUPFAM" id="SSF141868">
    <property type="entry name" value="EAL domain-like"/>
    <property type="match status" value="1"/>
</dbReference>
<dbReference type="Pfam" id="PF00563">
    <property type="entry name" value="EAL"/>
    <property type="match status" value="1"/>
</dbReference>
<dbReference type="InterPro" id="IPR052155">
    <property type="entry name" value="Biofilm_reg_signaling"/>
</dbReference>
<dbReference type="RefSeq" id="WP_318595808.1">
    <property type="nucleotide sequence ID" value="NZ_JAWSTH010000006.1"/>
</dbReference>
<dbReference type="CDD" id="cd01948">
    <property type="entry name" value="EAL"/>
    <property type="match status" value="1"/>
</dbReference>
<feature type="domain" description="EAL" evidence="2">
    <location>
        <begin position="376"/>
        <end position="629"/>
    </location>
</feature>
<comment type="caution">
    <text evidence="4">The sequence shown here is derived from an EMBL/GenBank/DDBJ whole genome shotgun (WGS) entry which is preliminary data.</text>
</comment>
<dbReference type="InterPro" id="IPR035919">
    <property type="entry name" value="EAL_sf"/>
</dbReference>
<dbReference type="InterPro" id="IPR000160">
    <property type="entry name" value="GGDEF_dom"/>
</dbReference>
<dbReference type="InterPro" id="IPR029016">
    <property type="entry name" value="GAF-like_dom_sf"/>
</dbReference>
<reference evidence="5" key="1">
    <citation type="submission" date="2023-07" db="EMBL/GenBank/DDBJ databases">
        <title>Conexibacter stalactiti sp. nov., isolated from stalactites in a lava cave and emended description of the genus Conexibacter.</title>
        <authorList>
            <person name="Lee S.D."/>
        </authorList>
    </citation>
    <scope>NUCLEOTIDE SEQUENCE [LARGE SCALE GENOMIC DNA]</scope>
    <source>
        <strain evidence="5">KCTC 39840</strain>
    </source>
</reference>
<feature type="region of interest" description="Disordered" evidence="1">
    <location>
        <begin position="1"/>
        <end position="23"/>
    </location>
</feature>
<evidence type="ECO:0000259" key="2">
    <source>
        <dbReference type="PROSITE" id="PS50883"/>
    </source>
</evidence>
<dbReference type="SUPFAM" id="SSF55073">
    <property type="entry name" value="Nucleotide cyclase"/>
    <property type="match status" value="1"/>
</dbReference>
<dbReference type="PIRSF" id="PIRSF005925">
    <property type="entry name" value="Dos"/>
    <property type="match status" value="1"/>
</dbReference>
<dbReference type="Pfam" id="PF13185">
    <property type="entry name" value="GAF_2"/>
    <property type="match status" value="1"/>
</dbReference>
<dbReference type="Proteomes" id="UP001284601">
    <property type="component" value="Unassembled WGS sequence"/>
</dbReference>
<dbReference type="InterPro" id="IPR003018">
    <property type="entry name" value="GAF"/>
</dbReference>
<dbReference type="InterPro" id="IPR043128">
    <property type="entry name" value="Rev_trsase/Diguanyl_cyclase"/>
</dbReference>
<evidence type="ECO:0000259" key="3">
    <source>
        <dbReference type="PROSITE" id="PS50887"/>
    </source>
</evidence>
<dbReference type="Gene3D" id="3.30.70.270">
    <property type="match status" value="1"/>
</dbReference>
<dbReference type="InterPro" id="IPR001633">
    <property type="entry name" value="EAL_dom"/>
</dbReference>
<dbReference type="PANTHER" id="PTHR44757:SF2">
    <property type="entry name" value="BIOFILM ARCHITECTURE MAINTENANCE PROTEIN MBAA"/>
    <property type="match status" value="1"/>
</dbReference>
<accession>A0ABU4HJV9</accession>
<feature type="domain" description="GGDEF" evidence="3">
    <location>
        <begin position="236"/>
        <end position="368"/>
    </location>
</feature>